<feature type="compositionally biased region" description="Low complexity" evidence="5">
    <location>
        <begin position="186"/>
        <end position="202"/>
    </location>
</feature>
<keyword evidence="7" id="KW-1185">Reference proteome</keyword>
<evidence type="ECO:0000256" key="3">
    <source>
        <dbReference type="ARBA" id="ARBA00022829"/>
    </source>
</evidence>
<dbReference type="Gene3D" id="1.10.10.10">
    <property type="entry name" value="Winged helix-like DNA-binding domain superfamily/Winged helix DNA-binding domain"/>
    <property type="match status" value="2"/>
</dbReference>
<dbReference type="PANTHER" id="PTHR34298:SF2">
    <property type="entry name" value="SEGREGATION AND CONDENSATION PROTEIN B"/>
    <property type="match status" value="1"/>
</dbReference>
<protein>
    <submittedName>
        <fullName evidence="6">Condensin subunit ScpB</fullName>
    </submittedName>
</protein>
<dbReference type="GO" id="GO:0051304">
    <property type="term" value="P:chromosome separation"/>
    <property type="evidence" value="ECO:0007669"/>
    <property type="project" value="InterPro"/>
</dbReference>
<reference evidence="6 7" key="1">
    <citation type="submission" date="2016-10" db="EMBL/GenBank/DDBJ databases">
        <authorList>
            <person name="de Groot N.N."/>
        </authorList>
    </citation>
    <scope>NUCLEOTIDE SEQUENCE [LARGE SCALE GENOMIC DNA]</scope>
    <source>
        <strain evidence="6 7">BH539</strain>
    </source>
</reference>
<feature type="region of interest" description="Disordered" evidence="5">
    <location>
        <begin position="186"/>
        <end position="311"/>
    </location>
</feature>
<keyword evidence="4" id="KW-0131">Cell cycle</keyword>
<keyword evidence="3" id="KW-0159">Chromosome partition</keyword>
<dbReference type="AlphaFoldDB" id="A0A1G7PAG2"/>
<accession>A0A1G7PAG2</accession>
<dbReference type="Proteomes" id="UP000198641">
    <property type="component" value="Unassembled WGS sequence"/>
</dbReference>
<evidence type="ECO:0000313" key="6">
    <source>
        <dbReference type="EMBL" id="SDF83263.1"/>
    </source>
</evidence>
<keyword evidence="2" id="KW-0132">Cell division</keyword>
<dbReference type="EMBL" id="FNCI01000002">
    <property type="protein sequence ID" value="SDF83263.1"/>
    <property type="molecule type" value="Genomic_DNA"/>
</dbReference>
<evidence type="ECO:0000256" key="4">
    <source>
        <dbReference type="ARBA" id="ARBA00023306"/>
    </source>
</evidence>
<dbReference type="InterPro" id="IPR036388">
    <property type="entry name" value="WH-like_DNA-bd_sf"/>
</dbReference>
<evidence type="ECO:0000256" key="1">
    <source>
        <dbReference type="ARBA" id="ARBA00022490"/>
    </source>
</evidence>
<gene>
    <name evidence="6" type="ORF">SAMN05216571_102212</name>
</gene>
<organism evidence="6 7">
    <name type="scientific">Onishia taeanensis</name>
    <dbReference type="NCBI Taxonomy" id="284577"/>
    <lineage>
        <taxon>Bacteria</taxon>
        <taxon>Pseudomonadati</taxon>
        <taxon>Pseudomonadota</taxon>
        <taxon>Gammaproteobacteria</taxon>
        <taxon>Oceanospirillales</taxon>
        <taxon>Halomonadaceae</taxon>
        <taxon>Onishia</taxon>
    </lineage>
</organism>
<dbReference type="Pfam" id="PF04079">
    <property type="entry name" value="SMC_ScpB"/>
    <property type="match status" value="1"/>
</dbReference>
<dbReference type="RefSeq" id="WP_092523208.1">
    <property type="nucleotide sequence ID" value="NZ_FNCI01000002.1"/>
</dbReference>
<dbReference type="STRING" id="284577.SAMN05216571_102212"/>
<proteinExistence type="predicted"/>
<dbReference type="SUPFAM" id="SSF46785">
    <property type="entry name" value="Winged helix' DNA-binding domain"/>
    <property type="match status" value="2"/>
</dbReference>
<feature type="compositionally biased region" description="Low complexity" evidence="5">
    <location>
        <begin position="228"/>
        <end position="247"/>
    </location>
</feature>
<keyword evidence="1" id="KW-0963">Cytoplasm</keyword>
<evidence type="ECO:0000256" key="2">
    <source>
        <dbReference type="ARBA" id="ARBA00022618"/>
    </source>
</evidence>
<dbReference type="InterPro" id="IPR036390">
    <property type="entry name" value="WH_DNA-bd_sf"/>
</dbReference>
<dbReference type="OrthoDB" id="9806226at2"/>
<dbReference type="PANTHER" id="PTHR34298">
    <property type="entry name" value="SEGREGATION AND CONDENSATION PROTEIN B"/>
    <property type="match status" value="1"/>
</dbReference>
<feature type="compositionally biased region" description="Basic and acidic residues" evidence="5">
    <location>
        <begin position="294"/>
        <end position="305"/>
    </location>
</feature>
<evidence type="ECO:0000256" key="5">
    <source>
        <dbReference type="SAM" id="MobiDB-lite"/>
    </source>
</evidence>
<evidence type="ECO:0000313" key="7">
    <source>
        <dbReference type="Proteomes" id="UP000198641"/>
    </source>
</evidence>
<sequence>MNERQHLDQILEAALLAAGEPLSTERLESLFDDHERPARRDMKEALTRLGERLESGALELIETASGFQLRIRQRLSPWVSRLWDERPQRYSRALLETLALIAYRQPVTRGDIEEVRGVAVSSSIMRTLSERGWIRVVGQRDVPGRPSVYATTRAFLDDFGLKTLDGLPPMHELKDFEARFNELEQSADASAAAGEKAAGDGASSDDEASREALPAGDDETSAGDAAEEAASPAQQDGAPAPQAGATAPDDEHATAGMADAAPHAGKASTQAGLSFADLEARLAGRARQAPTVDDDGRAGTDHSSDETPSES</sequence>
<dbReference type="GO" id="GO:0051301">
    <property type="term" value="P:cell division"/>
    <property type="evidence" value="ECO:0007669"/>
    <property type="project" value="UniProtKB-KW"/>
</dbReference>
<name>A0A1G7PAG2_9GAMM</name>
<dbReference type="NCBIfam" id="TIGR00281">
    <property type="entry name" value="SMC-Scp complex subunit ScpB"/>
    <property type="match status" value="1"/>
</dbReference>
<feature type="compositionally biased region" description="Acidic residues" evidence="5">
    <location>
        <begin position="216"/>
        <end position="227"/>
    </location>
</feature>
<dbReference type="InterPro" id="IPR005234">
    <property type="entry name" value="ScpB_csome_segregation"/>
</dbReference>